<dbReference type="AlphaFoldDB" id="A0A8X7T5Z9"/>
<dbReference type="Pfam" id="PF00501">
    <property type="entry name" value="AMP-binding"/>
    <property type="match status" value="1"/>
</dbReference>
<dbReference type="Gene3D" id="3.40.50.12780">
    <property type="entry name" value="N-terminal domain of ligase-like"/>
    <property type="match status" value="1"/>
</dbReference>
<keyword evidence="5" id="KW-1185">Reference proteome</keyword>
<evidence type="ECO:0000256" key="1">
    <source>
        <dbReference type="ARBA" id="ARBA00022450"/>
    </source>
</evidence>
<dbReference type="InterPro" id="IPR051414">
    <property type="entry name" value="Adenylate-forming_Reductase"/>
</dbReference>
<dbReference type="PROSITE" id="PS50075">
    <property type="entry name" value="CARRIER"/>
    <property type="match status" value="1"/>
</dbReference>
<dbReference type="InterPro" id="IPR042099">
    <property type="entry name" value="ANL_N_sf"/>
</dbReference>
<evidence type="ECO:0000256" key="2">
    <source>
        <dbReference type="ARBA" id="ARBA00022553"/>
    </source>
</evidence>
<dbReference type="SMART" id="SM00823">
    <property type="entry name" value="PKS_PP"/>
    <property type="match status" value="1"/>
</dbReference>
<dbReference type="InterPro" id="IPR036291">
    <property type="entry name" value="NAD(P)-bd_dom_sf"/>
</dbReference>
<dbReference type="SUPFAM" id="SSF47336">
    <property type="entry name" value="ACP-like"/>
    <property type="match status" value="1"/>
</dbReference>
<proteinExistence type="predicted"/>
<dbReference type="Gene3D" id="3.40.50.720">
    <property type="entry name" value="NAD(P)-binding Rossmann-like Domain"/>
    <property type="match status" value="1"/>
</dbReference>
<dbReference type="InterPro" id="IPR020845">
    <property type="entry name" value="AMP-binding_CS"/>
</dbReference>
<dbReference type="InterPro" id="IPR006162">
    <property type="entry name" value="Ppantetheine_attach_site"/>
</dbReference>
<sequence>MSSRPPSPYLCLSVGEASIELSPPQHPEPADHGTLVQLLSHRAVHSADKVAVGFPSCSGQKCLTWTNAELAQGSTVTAKALRKDLEDSVRQGQNAFNAASKDGHNDRSPPVAILGPSGPEFLAHVLACWRLGFAIMPIATGTAAPGIANLLKLTRCNTIISHEKEHKLVKEAISLISSQQPVFIIDWRTLDNSESPGMFEREEDGPLDPLREVRPQDELVIFHSSGSTGNPKPISQLHSFWTKSLTTAYGTDLAAFTTTPLFHGGMSDLLRAFQANAPIYFFPWHEAKPPTTSNILASIEACPEPIHYFLSVPFLLEVLLQEQAGIRMLQSVQLVSTGGAPLPENIGNSMVQEHDIRLVSRLGSSECGFLMSSWRDFESDKEWSWLRIDDETSVQWLEFQERPEEGGLYELVVRSGWPTKIVTNGPDGSYSTSDLYERHSTHQNLWRYCRRADDSLVLKVASSPIEAALKASDFLSDAIVFGANRPFLGAIILPTDSLRDHDERAILQMLEPDLDKINRSQPSHAYLGLDMLYIGDAQLFSDLPRSSKGTLQRGLALERLADTIDTVYSRFERGEASSAHPRASLRGLPLRELVRIVVQSILGREVQDSADFFASGVDSIKAMRIRVTLLSRLDLGDRKLSSNLLYEHANIESLCEFLDDPECPSKGKQDLTKVAQAMIERYSVSNRASHGDLKEHNASVSSAAAGPSTFLVTGGTGALGSRILSRLLELPTSQVEAIYCIARAADDITAQDRIFKALEERKCRGSRDDWSRKLRCFACLSEEDSDLVKILRSAQNLVIVHCAWMVNFALSLSSFEQDCIAPLGDLLSLYQTSPNPRKFIFCSSLASILAGPPPYIETSSNNIETAGSTGYGQSKWVAEQICARSCNGSIGDLVIARVGQLCGDIEHGIWNETEAYPLLVRTATEVGCLPSTGPSIDWLPVDIAANALVEIALADRSDSKTSTPRYLHIAVPPHVPRPSWKAFVDWLKQSSELDFELVSKEEWLDTVRKAGARIRGRALVNDIWSNLPDTCSEPTVSTEHAEAASPTLANGANTVDQTLCLKFLQAWRASGFL</sequence>
<dbReference type="PANTHER" id="PTHR43439:SF2">
    <property type="entry name" value="ENZYME, PUTATIVE (JCVI)-RELATED"/>
    <property type="match status" value="1"/>
</dbReference>
<dbReference type="GO" id="GO:0031177">
    <property type="term" value="F:phosphopantetheine binding"/>
    <property type="evidence" value="ECO:0007669"/>
    <property type="project" value="InterPro"/>
</dbReference>
<feature type="domain" description="Carrier" evidence="3">
    <location>
        <begin position="584"/>
        <end position="662"/>
    </location>
</feature>
<keyword evidence="1" id="KW-0596">Phosphopantetheine</keyword>
<dbReference type="PROSITE" id="PS00455">
    <property type="entry name" value="AMP_BINDING"/>
    <property type="match status" value="1"/>
</dbReference>
<dbReference type="Pfam" id="PF07993">
    <property type="entry name" value="NAD_binding_4"/>
    <property type="match status" value="1"/>
</dbReference>
<dbReference type="PROSITE" id="PS00012">
    <property type="entry name" value="PHOSPHOPANTETHEINE"/>
    <property type="match status" value="1"/>
</dbReference>
<dbReference type="PANTHER" id="PTHR43439">
    <property type="entry name" value="PHENYLACETATE-COENZYME A LIGASE"/>
    <property type="match status" value="1"/>
</dbReference>
<reference evidence="4" key="2">
    <citation type="journal article" date="2019" name="IMA Fungus">
        <title>Genome sequencing and comparison of five Tilletia species to identify candidate genes for the detection of regulated species infecting wheat.</title>
        <authorList>
            <person name="Nguyen H.D.T."/>
            <person name="Sultana T."/>
            <person name="Kesanakurti P."/>
            <person name="Hambleton S."/>
        </authorList>
    </citation>
    <scope>NUCLEOTIDE SEQUENCE</scope>
    <source>
        <strain evidence="4">DAOMC 236422</strain>
    </source>
</reference>
<comment type="caution">
    <text evidence="4">The sequence shown here is derived from an EMBL/GenBank/DDBJ whole genome shotgun (WGS) entry which is preliminary data.</text>
</comment>
<organism evidence="4 5">
    <name type="scientific">Tilletia walkeri</name>
    <dbReference type="NCBI Taxonomy" id="117179"/>
    <lineage>
        <taxon>Eukaryota</taxon>
        <taxon>Fungi</taxon>
        <taxon>Dikarya</taxon>
        <taxon>Basidiomycota</taxon>
        <taxon>Ustilaginomycotina</taxon>
        <taxon>Exobasidiomycetes</taxon>
        <taxon>Tilletiales</taxon>
        <taxon>Tilletiaceae</taxon>
        <taxon>Tilletia</taxon>
    </lineage>
</organism>
<name>A0A8X7T5Z9_9BASI</name>
<evidence type="ECO:0000313" key="5">
    <source>
        <dbReference type="Proteomes" id="UP000078113"/>
    </source>
</evidence>
<evidence type="ECO:0000313" key="4">
    <source>
        <dbReference type="EMBL" id="KAE8269789.1"/>
    </source>
</evidence>
<gene>
    <name evidence="4" type="ORF">A4X09_0g2553</name>
</gene>
<dbReference type="InterPro" id="IPR036736">
    <property type="entry name" value="ACP-like_sf"/>
</dbReference>
<dbReference type="InterPro" id="IPR000873">
    <property type="entry name" value="AMP-dep_synth/lig_dom"/>
</dbReference>
<dbReference type="InterPro" id="IPR020806">
    <property type="entry name" value="PKS_PP-bd"/>
</dbReference>
<accession>A0A8X7T5Z9</accession>
<dbReference type="SUPFAM" id="SSF51735">
    <property type="entry name" value="NAD(P)-binding Rossmann-fold domains"/>
    <property type="match status" value="1"/>
</dbReference>
<dbReference type="Pfam" id="PF23562">
    <property type="entry name" value="AMP-binding_C_3"/>
    <property type="match status" value="1"/>
</dbReference>
<dbReference type="Gene3D" id="1.10.1200.10">
    <property type="entry name" value="ACP-like"/>
    <property type="match status" value="1"/>
</dbReference>
<dbReference type="SUPFAM" id="SSF56801">
    <property type="entry name" value="Acetyl-CoA synthetase-like"/>
    <property type="match status" value="1"/>
</dbReference>
<dbReference type="Pfam" id="PF00550">
    <property type="entry name" value="PP-binding"/>
    <property type="match status" value="1"/>
</dbReference>
<keyword evidence="2" id="KW-0597">Phosphoprotein</keyword>
<dbReference type="InterPro" id="IPR013120">
    <property type="entry name" value="FAR_NAD-bd"/>
</dbReference>
<dbReference type="Proteomes" id="UP000078113">
    <property type="component" value="Unassembled WGS sequence"/>
</dbReference>
<protein>
    <recommendedName>
        <fullName evidence="3">Carrier domain-containing protein</fullName>
    </recommendedName>
</protein>
<evidence type="ECO:0000259" key="3">
    <source>
        <dbReference type="PROSITE" id="PS50075"/>
    </source>
</evidence>
<reference evidence="4" key="1">
    <citation type="submission" date="2016-04" db="EMBL/GenBank/DDBJ databases">
        <authorList>
            <person name="Nguyen H.D."/>
            <person name="Samba Siva P."/>
            <person name="Cullis J."/>
            <person name="Levesque C.A."/>
            <person name="Hambleton S."/>
        </authorList>
    </citation>
    <scope>NUCLEOTIDE SEQUENCE</scope>
    <source>
        <strain evidence="4">DAOMC 236422</strain>
    </source>
</reference>
<dbReference type="EMBL" id="LWDG02000078">
    <property type="protein sequence ID" value="KAE8269789.1"/>
    <property type="molecule type" value="Genomic_DNA"/>
</dbReference>
<dbReference type="InterPro" id="IPR009081">
    <property type="entry name" value="PP-bd_ACP"/>
</dbReference>